<gene>
    <name evidence="1" type="primary">A07g505900.1_BraROA</name>
    <name evidence="1" type="ORF">IGI04_027116</name>
</gene>
<comment type="caution">
    <text evidence="1">The sequence shown here is derived from an EMBL/GenBank/DDBJ whole genome shotgun (WGS) entry which is preliminary data.</text>
</comment>
<proteinExistence type="predicted"/>
<reference evidence="1 2" key="1">
    <citation type="submission" date="2021-03" db="EMBL/GenBank/DDBJ databases">
        <authorList>
            <person name="King G.J."/>
            <person name="Bancroft I."/>
            <person name="Baten A."/>
            <person name="Bloomfield J."/>
            <person name="Borpatragohain P."/>
            <person name="He Z."/>
            <person name="Irish N."/>
            <person name="Irwin J."/>
            <person name="Liu K."/>
            <person name="Mauleon R.P."/>
            <person name="Moore J."/>
            <person name="Morris R."/>
            <person name="Ostergaard L."/>
            <person name="Wang B."/>
            <person name="Wells R."/>
        </authorList>
    </citation>
    <scope>NUCLEOTIDE SEQUENCE [LARGE SCALE GENOMIC DNA]</scope>
    <source>
        <strain evidence="1">R-o-18</strain>
        <tissue evidence="1">Leaf</tissue>
    </source>
</reference>
<organism evidence="1 2">
    <name type="scientific">Brassica rapa subsp. trilocularis</name>
    <dbReference type="NCBI Taxonomy" id="1813537"/>
    <lineage>
        <taxon>Eukaryota</taxon>
        <taxon>Viridiplantae</taxon>
        <taxon>Streptophyta</taxon>
        <taxon>Embryophyta</taxon>
        <taxon>Tracheophyta</taxon>
        <taxon>Spermatophyta</taxon>
        <taxon>Magnoliopsida</taxon>
        <taxon>eudicotyledons</taxon>
        <taxon>Gunneridae</taxon>
        <taxon>Pentapetalae</taxon>
        <taxon>rosids</taxon>
        <taxon>malvids</taxon>
        <taxon>Brassicales</taxon>
        <taxon>Brassicaceae</taxon>
        <taxon>Brassiceae</taxon>
        <taxon>Brassica</taxon>
    </lineage>
</organism>
<sequence>MSRHSTDESSLNRLFGHSLALITRRRSFSRHLTDESSLDRRIITRPTSPHSTDERSLAVSWLDLSRHRLSGLIQDIDQIVKPKSPTGTLELTHRTTRSCSDLFLTVTRLALLRSLDSHSCGHSTRTLAVTRLALLRSLDLLFAVTRLASLRSLDSLSQSLGSDRSLGVTQIARKSRA</sequence>
<dbReference type="Proteomes" id="UP000823674">
    <property type="component" value="Chromosome A07"/>
</dbReference>
<dbReference type="EMBL" id="JADBGQ010000009">
    <property type="protein sequence ID" value="KAG5379274.1"/>
    <property type="molecule type" value="Genomic_DNA"/>
</dbReference>
<accession>A0ABQ7L112</accession>
<evidence type="ECO:0000313" key="2">
    <source>
        <dbReference type="Proteomes" id="UP000823674"/>
    </source>
</evidence>
<keyword evidence="2" id="KW-1185">Reference proteome</keyword>
<protein>
    <submittedName>
        <fullName evidence="1">Uncharacterized protein</fullName>
    </submittedName>
</protein>
<name>A0ABQ7L112_BRACM</name>
<evidence type="ECO:0000313" key="1">
    <source>
        <dbReference type="EMBL" id="KAG5379274.1"/>
    </source>
</evidence>